<dbReference type="PANTHER" id="PTHR34406:SF1">
    <property type="entry name" value="PROTEIN YCEI"/>
    <property type="match status" value="1"/>
</dbReference>
<dbReference type="SMART" id="SM00867">
    <property type="entry name" value="YceI"/>
    <property type="match status" value="1"/>
</dbReference>
<dbReference type="InterPro" id="IPR036761">
    <property type="entry name" value="TTHA0802/YceI-like_sf"/>
</dbReference>
<accession>A0A8J2TZ48</accession>
<dbReference type="RefSeq" id="WP_188550974.1">
    <property type="nucleotide sequence ID" value="NZ_BMFY01000009.1"/>
</dbReference>
<gene>
    <name evidence="3" type="ORF">GCM10011333_22430</name>
</gene>
<organism evidence="3 4">
    <name type="scientific">Sediminivirga luteola</name>
    <dbReference type="NCBI Taxonomy" id="1774748"/>
    <lineage>
        <taxon>Bacteria</taxon>
        <taxon>Bacillati</taxon>
        <taxon>Actinomycetota</taxon>
        <taxon>Actinomycetes</taxon>
        <taxon>Micrococcales</taxon>
        <taxon>Brevibacteriaceae</taxon>
        <taxon>Sediminivirga</taxon>
    </lineage>
</organism>
<evidence type="ECO:0000256" key="1">
    <source>
        <dbReference type="ARBA" id="ARBA00008812"/>
    </source>
</evidence>
<name>A0A8J2TZ48_9MICO</name>
<protein>
    <submittedName>
        <fullName evidence="3">Polyisoprenoid-binding protein</fullName>
    </submittedName>
</protein>
<sequence length="181" mass="19510">MTALADLRGDYQIDPTHSRIGFVTRHAAISKVRGQFNEFSGEIVAAGENLAESSVKVNVTVASIDTNNEQRDGHLRTNDFFDPETYPEITFVSTAVQAKGDTLEVTGDLTIKGVTKSVTIPFEYGGEAVDPFGATRAGFEGSLVIDRRDYGITWNAPLETGGLLVGEKVTLEVEISVVKQG</sequence>
<proteinExistence type="inferred from homology"/>
<keyword evidence="4" id="KW-1185">Reference proteome</keyword>
<dbReference type="InterPro" id="IPR007372">
    <property type="entry name" value="Lipid/polyisoprenoid-bd_YceI"/>
</dbReference>
<reference evidence="3" key="2">
    <citation type="submission" date="2020-09" db="EMBL/GenBank/DDBJ databases">
        <authorList>
            <person name="Sun Q."/>
            <person name="Zhou Y."/>
        </authorList>
    </citation>
    <scope>NUCLEOTIDE SEQUENCE</scope>
    <source>
        <strain evidence="3">CGMCC 1.12785</strain>
    </source>
</reference>
<evidence type="ECO:0000313" key="3">
    <source>
        <dbReference type="EMBL" id="GGA18822.1"/>
    </source>
</evidence>
<reference evidence="3" key="1">
    <citation type="journal article" date="2014" name="Int. J. Syst. Evol. Microbiol.">
        <title>Complete genome sequence of Corynebacterium casei LMG S-19264T (=DSM 44701T), isolated from a smear-ripened cheese.</title>
        <authorList>
            <consortium name="US DOE Joint Genome Institute (JGI-PGF)"/>
            <person name="Walter F."/>
            <person name="Albersmeier A."/>
            <person name="Kalinowski J."/>
            <person name="Ruckert C."/>
        </authorList>
    </citation>
    <scope>NUCLEOTIDE SEQUENCE</scope>
    <source>
        <strain evidence="3">CGMCC 1.12785</strain>
    </source>
</reference>
<comment type="similarity">
    <text evidence="1">Belongs to the UPF0312 family.</text>
</comment>
<dbReference type="Proteomes" id="UP000616114">
    <property type="component" value="Unassembled WGS sequence"/>
</dbReference>
<dbReference type="Pfam" id="PF04264">
    <property type="entry name" value="YceI"/>
    <property type="match status" value="1"/>
</dbReference>
<dbReference type="PANTHER" id="PTHR34406">
    <property type="entry name" value="PROTEIN YCEI"/>
    <property type="match status" value="1"/>
</dbReference>
<comment type="caution">
    <text evidence="3">The sequence shown here is derived from an EMBL/GenBank/DDBJ whole genome shotgun (WGS) entry which is preliminary data.</text>
</comment>
<dbReference type="EMBL" id="BMFY01000009">
    <property type="protein sequence ID" value="GGA18822.1"/>
    <property type="molecule type" value="Genomic_DNA"/>
</dbReference>
<dbReference type="Gene3D" id="2.40.128.110">
    <property type="entry name" value="Lipid/polyisoprenoid-binding, YceI-like"/>
    <property type="match status" value="1"/>
</dbReference>
<evidence type="ECO:0000259" key="2">
    <source>
        <dbReference type="SMART" id="SM00867"/>
    </source>
</evidence>
<evidence type="ECO:0000313" key="4">
    <source>
        <dbReference type="Proteomes" id="UP000616114"/>
    </source>
</evidence>
<feature type="domain" description="Lipid/polyisoprenoid-binding YceI-like" evidence="2">
    <location>
        <begin position="10"/>
        <end position="178"/>
    </location>
</feature>
<dbReference type="SUPFAM" id="SSF101874">
    <property type="entry name" value="YceI-like"/>
    <property type="match status" value="1"/>
</dbReference>
<dbReference type="AlphaFoldDB" id="A0A8J2TZ48"/>